<organism evidence="1 2">
    <name type="scientific">Paraburkholderia lacunae</name>
    <dbReference type="NCBI Taxonomy" id="2211104"/>
    <lineage>
        <taxon>Bacteria</taxon>
        <taxon>Pseudomonadati</taxon>
        <taxon>Pseudomonadota</taxon>
        <taxon>Betaproteobacteria</taxon>
        <taxon>Burkholderiales</taxon>
        <taxon>Burkholderiaceae</taxon>
        <taxon>Paraburkholderia</taxon>
    </lineage>
</organism>
<gene>
    <name evidence="1" type="ORF">DLM46_15790</name>
</gene>
<evidence type="ECO:0000313" key="1">
    <source>
        <dbReference type="EMBL" id="RDK01825.1"/>
    </source>
</evidence>
<comment type="caution">
    <text evidence="1">The sequence shown here is derived from an EMBL/GenBank/DDBJ whole genome shotgun (WGS) entry which is preliminary data.</text>
</comment>
<proteinExistence type="predicted"/>
<name>A0A370N8E0_9BURK</name>
<dbReference type="EMBL" id="QHKS01000009">
    <property type="protein sequence ID" value="RDK01825.1"/>
    <property type="molecule type" value="Genomic_DNA"/>
</dbReference>
<sequence>MIGNPKKIDAPDSMHDQAQMHTFERAILGKDRQIECQRLSMRRRLCLYFTIKTLFDNSSTLNNYQRISA</sequence>
<reference evidence="2" key="1">
    <citation type="submission" date="2018-05" db="EMBL/GenBank/DDBJ databases">
        <authorList>
            <person name="Feng T."/>
        </authorList>
    </citation>
    <scope>NUCLEOTIDE SEQUENCE [LARGE SCALE GENOMIC DNA]</scope>
    <source>
        <strain evidence="2">S27</strain>
    </source>
</reference>
<evidence type="ECO:0000313" key="2">
    <source>
        <dbReference type="Proteomes" id="UP000254875"/>
    </source>
</evidence>
<keyword evidence="2" id="KW-1185">Reference proteome</keyword>
<dbReference type="Proteomes" id="UP000254875">
    <property type="component" value="Unassembled WGS sequence"/>
</dbReference>
<protein>
    <submittedName>
        <fullName evidence="1">Uncharacterized protein</fullName>
    </submittedName>
</protein>
<accession>A0A370N8E0</accession>
<dbReference type="AlphaFoldDB" id="A0A370N8E0"/>